<gene>
    <name evidence="1" type="ORF">HYG86_15650</name>
</gene>
<dbReference type="Pfam" id="PF10719">
    <property type="entry name" value="ComFB"/>
    <property type="match status" value="1"/>
</dbReference>
<accession>A0A7G9WBN7</accession>
<dbReference type="Proteomes" id="UP000516160">
    <property type="component" value="Chromosome"/>
</dbReference>
<dbReference type="KEGG" id="acae:HYG86_15650"/>
<dbReference type="AlphaFoldDB" id="A0A7G9WBN7"/>
<evidence type="ECO:0000313" key="1">
    <source>
        <dbReference type="EMBL" id="QNO16099.1"/>
    </source>
</evidence>
<evidence type="ECO:0000313" key="2">
    <source>
        <dbReference type="Proteomes" id="UP000516160"/>
    </source>
</evidence>
<sequence length="86" mass="9683">MELINYTEIMVKEQLEEVIMSSEVCRCEQCKLDIMAIALNNLPPRYVVTEKGRIFSKVQAFNTQISVDVVGAITDAVNKVKGKPNH</sequence>
<proteinExistence type="predicted"/>
<dbReference type="RefSeq" id="WP_213166495.1">
    <property type="nucleotide sequence ID" value="NZ_CP058559.1"/>
</dbReference>
<protein>
    <submittedName>
        <fullName evidence="1">Late competence development ComFB family protein</fullName>
    </submittedName>
</protein>
<reference evidence="1 2" key="1">
    <citation type="submission" date="2020-07" db="EMBL/GenBank/DDBJ databases">
        <title>Alkalicella. sp. LB2 genome.</title>
        <authorList>
            <person name="Postec A."/>
            <person name="Quemeneur M."/>
        </authorList>
    </citation>
    <scope>NUCLEOTIDE SEQUENCE [LARGE SCALE GENOMIC DNA]</scope>
    <source>
        <strain evidence="1 2">LB2</strain>
    </source>
</reference>
<keyword evidence="2" id="KW-1185">Reference proteome</keyword>
<dbReference type="EMBL" id="CP058559">
    <property type="protein sequence ID" value="QNO16099.1"/>
    <property type="molecule type" value="Genomic_DNA"/>
</dbReference>
<organism evidence="1 2">
    <name type="scientific">Alkalicella caledoniensis</name>
    <dbReference type="NCBI Taxonomy" id="2731377"/>
    <lineage>
        <taxon>Bacteria</taxon>
        <taxon>Bacillati</taxon>
        <taxon>Bacillota</taxon>
        <taxon>Clostridia</taxon>
        <taxon>Eubacteriales</taxon>
        <taxon>Proteinivoracaceae</taxon>
        <taxon>Alkalicella</taxon>
    </lineage>
</organism>
<name>A0A7G9WBN7_ALKCA</name>
<dbReference type="InterPro" id="IPR019657">
    <property type="entry name" value="ComFB"/>
</dbReference>